<dbReference type="InterPro" id="IPR050642">
    <property type="entry name" value="PDH_E1_Alpha_Subunit"/>
</dbReference>
<reference evidence="7 8" key="1">
    <citation type="submission" date="2018-01" db="EMBL/GenBank/DDBJ databases">
        <title>Genomic Encyclopedia of Archaeal and Bacterial Type Strains, Phase II (KMG-II): from individual species to whole genera.</title>
        <authorList>
            <person name="Goeker M."/>
        </authorList>
    </citation>
    <scope>NUCLEOTIDE SEQUENCE [LARGE SCALE GENOMIC DNA]</scope>
    <source>
        <strain evidence="7 8">DSM 17023</strain>
    </source>
</reference>
<dbReference type="GO" id="GO:0006086">
    <property type="term" value="P:pyruvate decarboxylation to acetyl-CoA"/>
    <property type="evidence" value="ECO:0007669"/>
    <property type="project" value="TreeGrafter"/>
</dbReference>
<dbReference type="PANTHER" id="PTHR11516:SF60">
    <property type="entry name" value="PYRUVATE DEHYDROGENASE E1 COMPONENT SUBUNIT ALPHA"/>
    <property type="match status" value="1"/>
</dbReference>
<evidence type="ECO:0000313" key="7">
    <source>
        <dbReference type="EMBL" id="POF34351.1"/>
    </source>
</evidence>
<keyword evidence="2" id="KW-0560">Oxidoreductase</keyword>
<gene>
    <name evidence="7" type="ORF">CLV41_101805</name>
</gene>
<dbReference type="PANTHER" id="PTHR11516">
    <property type="entry name" value="PYRUVATE DEHYDROGENASE E1 COMPONENT, ALPHA SUBUNIT BACTERIAL AND ORGANELLAR"/>
    <property type="match status" value="1"/>
</dbReference>
<evidence type="ECO:0000256" key="1">
    <source>
        <dbReference type="ARBA" id="ARBA00001964"/>
    </source>
</evidence>
<evidence type="ECO:0000259" key="6">
    <source>
        <dbReference type="Pfam" id="PF00676"/>
    </source>
</evidence>
<accession>A0A2S3V307</accession>
<dbReference type="InterPro" id="IPR001017">
    <property type="entry name" value="DH_E1"/>
</dbReference>
<organism evidence="7 8">
    <name type="scientific">Roseibium marinum</name>
    <dbReference type="NCBI Taxonomy" id="281252"/>
    <lineage>
        <taxon>Bacteria</taxon>
        <taxon>Pseudomonadati</taxon>
        <taxon>Pseudomonadota</taxon>
        <taxon>Alphaproteobacteria</taxon>
        <taxon>Hyphomicrobiales</taxon>
        <taxon>Stappiaceae</taxon>
        <taxon>Roseibium</taxon>
    </lineage>
</organism>
<dbReference type="Pfam" id="PF00676">
    <property type="entry name" value="E1_dh"/>
    <property type="match status" value="1"/>
</dbReference>
<keyword evidence="8" id="KW-1185">Reference proteome</keyword>
<dbReference type="OrthoDB" id="9766715at2"/>
<evidence type="ECO:0000256" key="5">
    <source>
        <dbReference type="ARBA" id="ARBA00051231"/>
    </source>
</evidence>
<dbReference type="RefSeq" id="WP_103220940.1">
    <property type="nucleotide sequence ID" value="NZ_PPCN01000001.1"/>
</dbReference>
<evidence type="ECO:0000256" key="3">
    <source>
        <dbReference type="ARBA" id="ARBA00023052"/>
    </source>
</evidence>
<dbReference type="InterPro" id="IPR029061">
    <property type="entry name" value="THDP-binding"/>
</dbReference>
<comment type="cofactor">
    <cofactor evidence="1">
        <name>thiamine diphosphate</name>
        <dbReference type="ChEBI" id="CHEBI:58937"/>
    </cofactor>
</comment>
<sequence length="323" mass="35698">MTDLIELLRGMKRIRAVEQGIADRYMVQPQQMRCPTHLSIGQELVGALAGLALKPSDYAVSSHRGHAHYIGKGGDIGRMLAEIYGKVTGCSRGRGGSMHLIDESVGFMGTTAIVGNSIPVGVGLGLAAKLDGKEQVSAIFLGDGATEEGSFYESATIAAVRKLPVIFICENNLYSVYSPLNVRQPKNRVIHEMVAAYGGLDTYFVEGDDPEATTDELQKAVDKVRSGAGPAFIEITTYRWREHCGPNWDNHLPYRDEDEFENWKERDPLPELERRLLERGTISAERIASINQDVEHEVEAAFKFANESPFPDESEAYIDEYMA</sequence>
<dbReference type="AlphaFoldDB" id="A0A2S3V307"/>
<evidence type="ECO:0000313" key="8">
    <source>
        <dbReference type="Proteomes" id="UP000236959"/>
    </source>
</evidence>
<keyword evidence="3" id="KW-0786">Thiamine pyrophosphate</keyword>
<dbReference type="GO" id="GO:0004739">
    <property type="term" value="F:pyruvate dehydrogenase (acetyl-transferring) activity"/>
    <property type="evidence" value="ECO:0007669"/>
    <property type="project" value="UniProtKB-EC"/>
</dbReference>
<comment type="catalytic activity">
    <reaction evidence="5">
        <text>N(6)-[(R)-lipoyl]-L-lysyl-[protein] + pyruvate + H(+) = N(6)-[(R)-S(8)-acetyldihydrolipoyl]-L-lysyl-[protein] + CO2</text>
        <dbReference type="Rhea" id="RHEA:19189"/>
        <dbReference type="Rhea" id="RHEA-COMP:10474"/>
        <dbReference type="Rhea" id="RHEA-COMP:10478"/>
        <dbReference type="ChEBI" id="CHEBI:15361"/>
        <dbReference type="ChEBI" id="CHEBI:15378"/>
        <dbReference type="ChEBI" id="CHEBI:16526"/>
        <dbReference type="ChEBI" id="CHEBI:83099"/>
        <dbReference type="ChEBI" id="CHEBI:83111"/>
        <dbReference type="EC" id="1.2.4.1"/>
    </reaction>
</comment>
<comment type="caution">
    <text evidence="7">The sequence shown here is derived from an EMBL/GenBank/DDBJ whole genome shotgun (WGS) entry which is preliminary data.</text>
</comment>
<evidence type="ECO:0000256" key="4">
    <source>
        <dbReference type="ARBA" id="ARBA00025211"/>
    </source>
</evidence>
<keyword evidence="7" id="KW-0670">Pyruvate</keyword>
<protein>
    <submittedName>
        <fullName evidence="7">Pyruvate dehydrogenase E1 component alpha subunit</fullName>
    </submittedName>
</protein>
<dbReference type="EMBL" id="PPCN01000001">
    <property type="protein sequence ID" value="POF34351.1"/>
    <property type="molecule type" value="Genomic_DNA"/>
</dbReference>
<dbReference type="CDD" id="cd02000">
    <property type="entry name" value="TPP_E1_PDC_ADC_BCADC"/>
    <property type="match status" value="1"/>
</dbReference>
<name>A0A2S3V307_9HYPH</name>
<evidence type="ECO:0000256" key="2">
    <source>
        <dbReference type="ARBA" id="ARBA00023002"/>
    </source>
</evidence>
<proteinExistence type="predicted"/>
<dbReference type="SUPFAM" id="SSF52518">
    <property type="entry name" value="Thiamin diphosphate-binding fold (THDP-binding)"/>
    <property type="match status" value="1"/>
</dbReference>
<dbReference type="Gene3D" id="3.40.50.970">
    <property type="match status" value="1"/>
</dbReference>
<dbReference type="Proteomes" id="UP000236959">
    <property type="component" value="Unassembled WGS sequence"/>
</dbReference>
<comment type="function">
    <text evidence="4">The pyruvate dehydrogenase complex catalyzes the overall conversion of pyruvate to acetyl-CoA and CO(2). It contains multiple copies of three enzymatic components: pyruvate dehydrogenase (E1), dihydrolipoamide acetyltransferase (E2) and lipoamide dehydrogenase (E3).</text>
</comment>
<feature type="domain" description="Dehydrogenase E1 component" evidence="6">
    <location>
        <begin position="25"/>
        <end position="312"/>
    </location>
</feature>